<feature type="signal peptide" evidence="6">
    <location>
        <begin position="1"/>
        <end position="24"/>
    </location>
</feature>
<dbReference type="EMBL" id="MDEG01000018">
    <property type="protein sequence ID" value="PPU96179.1"/>
    <property type="molecule type" value="Genomic_DNA"/>
</dbReference>
<dbReference type="Gene3D" id="3.20.20.80">
    <property type="entry name" value="Glycosidases"/>
    <property type="match status" value="1"/>
</dbReference>
<dbReference type="CDD" id="cd00551">
    <property type="entry name" value="AmyAc_family"/>
    <property type="match status" value="1"/>
</dbReference>
<keyword evidence="5 6" id="KW-0326">Glycosidase</keyword>
<dbReference type="OrthoDB" id="9768786at2"/>
<evidence type="ECO:0000256" key="3">
    <source>
        <dbReference type="ARBA" id="ARBA00012556"/>
    </source>
</evidence>
<evidence type="ECO:0000256" key="4">
    <source>
        <dbReference type="ARBA" id="ARBA00022801"/>
    </source>
</evidence>
<dbReference type="Proteomes" id="UP000238261">
    <property type="component" value="Unassembled WGS sequence"/>
</dbReference>
<dbReference type="RefSeq" id="WP_046978884.1">
    <property type="nucleotide sequence ID" value="NZ_CP043476.1"/>
</dbReference>
<dbReference type="GO" id="GO:0031218">
    <property type="term" value="F:arabinogalactan endo-1,4-beta-galactosidase activity"/>
    <property type="evidence" value="ECO:0007669"/>
    <property type="project" value="UniProtKB-EC"/>
</dbReference>
<dbReference type="InterPro" id="IPR011683">
    <property type="entry name" value="Glyco_hydro_53"/>
</dbReference>
<keyword evidence="8" id="KW-1185">Reference proteome</keyword>
<evidence type="ECO:0000256" key="5">
    <source>
        <dbReference type="ARBA" id="ARBA00023295"/>
    </source>
</evidence>
<dbReference type="GO" id="GO:0045490">
    <property type="term" value="P:pectin catabolic process"/>
    <property type="evidence" value="ECO:0007669"/>
    <property type="project" value="TreeGrafter"/>
</dbReference>
<keyword evidence="4 6" id="KW-0378">Hydrolase</keyword>
<comment type="similarity">
    <text evidence="2 6">Belongs to the glycosyl hydrolase 53 family.</text>
</comment>
<evidence type="ECO:0000313" key="8">
    <source>
        <dbReference type="Proteomes" id="UP000238261"/>
    </source>
</evidence>
<proteinExistence type="inferred from homology"/>
<accession>A0A2S7ESU8</accession>
<gene>
    <name evidence="7" type="ORF">XhyaCFBP1156_16445</name>
</gene>
<protein>
    <recommendedName>
        <fullName evidence="3 6">Arabinogalactan endo-beta-1,4-galactanase</fullName>
        <ecNumber evidence="3 6">3.2.1.89</ecNumber>
    </recommendedName>
</protein>
<sequence length="332" mass="35817">MNGSSKRICAWLTLLLPTCLCAPAAAQNFAKGADVSWIDQQENSGRVFRNAAGANADFFALLKGTGVDAIRLPVWVNPKDGWCGGADVLSMAKRAKAQGMRIMLDVHYSDGWADPGRQTKPAAWNGDTFSKLVSDVYAHTSGILSYLKSNGIGVSWVQVGNEINGGMLWPDGKTPNFGNLAQLIDSGYNASKAVYPDAKVVVHLANGYDNATFRWFFDRLKSAGGKWDAVGMSYYPSSSGWQSANTQIASNMRDMVARYGTDVIVGEVGMDWQQDAATRSMLADLVAKTRAVGAHGLGVFYWEPDAYPGWQGYTRGAVNSNGQLTQALSAFQ</sequence>
<comment type="catalytic activity">
    <reaction evidence="1 6">
        <text>The enzyme specifically hydrolyzes (1-&gt;4)-beta-D-galactosidic linkages in type I arabinogalactans.</text>
        <dbReference type="EC" id="3.2.1.89"/>
    </reaction>
</comment>
<dbReference type="SUPFAM" id="SSF51445">
    <property type="entry name" value="(Trans)glycosidases"/>
    <property type="match status" value="1"/>
</dbReference>
<dbReference type="InterPro" id="IPR017853">
    <property type="entry name" value="GH"/>
</dbReference>
<dbReference type="PANTHER" id="PTHR34983">
    <property type="entry name" value="ARABINOGALACTAN ENDO-BETA-1,4-GALACTANASE A"/>
    <property type="match status" value="1"/>
</dbReference>
<comment type="caution">
    <text evidence="7">The sequence shown here is derived from an EMBL/GenBank/DDBJ whole genome shotgun (WGS) entry which is preliminary data.</text>
</comment>
<dbReference type="Pfam" id="PF07745">
    <property type="entry name" value="Glyco_hydro_53"/>
    <property type="match status" value="1"/>
</dbReference>
<reference evidence="8" key="1">
    <citation type="submission" date="2016-08" db="EMBL/GenBank/DDBJ databases">
        <authorList>
            <person name="Merda D."/>
            <person name="Briand M."/>
            <person name="Taghouti G."/>
            <person name="Carrere S."/>
            <person name="Gouzy J."/>
            <person name="Portier P."/>
            <person name="Jacques M.-A."/>
            <person name="Fischer-Le Saux M."/>
        </authorList>
    </citation>
    <scope>NUCLEOTIDE SEQUENCE [LARGE SCALE GENOMIC DNA]</scope>
    <source>
        <strain evidence="8">CFBP1156</strain>
    </source>
</reference>
<keyword evidence="6" id="KW-0732">Signal</keyword>
<dbReference type="EC" id="3.2.1.89" evidence="3 6"/>
<organism evidence="7 8">
    <name type="scientific">Xanthomonas hyacinthi</name>
    <dbReference type="NCBI Taxonomy" id="56455"/>
    <lineage>
        <taxon>Bacteria</taxon>
        <taxon>Pseudomonadati</taxon>
        <taxon>Pseudomonadota</taxon>
        <taxon>Gammaproteobacteria</taxon>
        <taxon>Lysobacterales</taxon>
        <taxon>Lysobacteraceae</taxon>
        <taxon>Xanthomonas</taxon>
    </lineage>
</organism>
<dbReference type="AlphaFoldDB" id="A0A2S7ESU8"/>
<dbReference type="GO" id="GO:0015926">
    <property type="term" value="F:glucosidase activity"/>
    <property type="evidence" value="ECO:0007669"/>
    <property type="project" value="InterPro"/>
</dbReference>
<name>A0A2S7ESU8_9XANT</name>
<feature type="chain" id="PRO_5015367993" description="Arabinogalactan endo-beta-1,4-galactanase" evidence="6">
    <location>
        <begin position="25"/>
        <end position="332"/>
    </location>
</feature>
<evidence type="ECO:0000256" key="1">
    <source>
        <dbReference type="ARBA" id="ARBA00001695"/>
    </source>
</evidence>
<evidence type="ECO:0000313" key="7">
    <source>
        <dbReference type="EMBL" id="PPU96179.1"/>
    </source>
</evidence>
<dbReference type="PANTHER" id="PTHR34983:SF1">
    <property type="entry name" value="ARABINOGALACTAN ENDO-BETA-1,4-GALACTANASE A"/>
    <property type="match status" value="1"/>
</dbReference>
<evidence type="ECO:0000256" key="6">
    <source>
        <dbReference type="RuleBase" id="RU361192"/>
    </source>
</evidence>
<evidence type="ECO:0000256" key="2">
    <source>
        <dbReference type="ARBA" id="ARBA00010687"/>
    </source>
</evidence>